<gene>
    <name evidence="2" type="ORF">DK427_07210</name>
</gene>
<evidence type="ECO:0000313" key="3">
    <source>
        <dbReference type="Proteomes" id="UP000246058"/>
    </source>
</evidence>
<feature type="signal peptide" evidence="1">
    <location>
        <begin position="1"/>
        <end position="27"/>
    </location>
</feature>
<keyword evidence="3" id="KW-1185">Reference proteome</keyword>
<organism evidence="2 3">
    <name type="scientific">Methylobacterium radiodurans</name>
    <dbReference type="NCBI Taxonomy" id="2202828"/>
    <lineage>
        <taxon>Bacteria</taxon>
        <taxon>Pseudomonadati</taxon>
        <taxon>Pseudomonadota</taxon>
        <taxon>Alphaproteobacteria</taxon>
        <taxon>Hyphomicrobiales</taxon>
        <taxon>Methylobacteriaceae</taxon>
        <taxon>Methylobacterium</taxon>
    </lineage>
</organism>
<evidence type="ECO:0000256" key="1">
    <source>
        <dbReference type="SAM" id="SignalP"/>
    </source>
</evidence>
<protein>
    <recommendedName>
        <fullName evidence="4">Transmembrane protein</fullName>
    </recommendedName>
</protein>
<name>A0A2U8VPC3_9HYPH</name>
<sequence>MSRFMTLALAGVTALGTSIGAAQTAQAAPLPALSGNQVGGTNATIDHVGWRGGYYGRGYGWRGGYGGYGYRGYGYRRNVGGALAAGAALGLIGGAIAASTAPRYGYYGGYGGGYGYGYPAYGYAPVGYGYGYPAYGGYYGYGW</sequence>
<dbReference type="RefSeq" id="WP_109950669.1">
    <property type="nucleotide sequence ID" value="NZ_CP029551.1"/>
</dbReference>
<evidence type="ECO:0008006" key="4">
    <source>
        <dbReference type="Google" id="ProtNLM"/>
    </source>
</evidence>
<feature type="chain" id="PRO_5015911467" description="Transmembrane protein" evidence="1">
    <location>
        <begin position="28"/>
        <end position="143"/>
    </location>
</feature>
<evidence type="ECO:0000313" key="2">
    <source>
        <dbReference type="EMBL" id="AWN35549.1"/>
    </source>
</evidence>
<dbReference type="Proteomes" id="UP000246058">
    <property type="component" value="Chromosome"/>
</dbReference>
<accession>A0A2U8VPC3</accession>
<reference evidence="2 3" key="1">
    <citation type="submission" date="2018-05" db="EMBL/GenBank/DDBJ databases">
        <title>Complete Genome Sequence of Methylobacterium sp. 17Sr1-43.</title>
        <authorList>
            <person name="Srinivasan S."/>
        </authorList>
    </citation>
    <scope>NUCLEOTIDE SEQUENCE [LARGE SCALE GENOMIC DNA]</scope>
    <source>
        <strain evidence="2 3">17Sr1-43</strain>
    </source>
</reference>
<dbReference type="AlphaFoldDB" id="A0A2U8VPC3"/>
<dbReference type="KEGG" id="meti:DK427_07210"/>
<keyword evidence="1" id="KW-0732">Signal</keyword>
<proteinExistence type="predicted"/>
<dbReference type="EMBL" id="CP029551">
    <property type="protein sequence ID" value="AWN35549.1"/>
    <property type="molecule type" value="Genomic_DNA"/>
</dbReference>